<dbReference type="Gene3D" id="2.60.120.260">
    <property type="entry name" value="Galactose-binding domain-like"/>
    <property type="match status" value="1"/>
</dbReference>
<feature type="signal peptide" evidence="1">
    <location>
        <begin position="1"/>
        <end position="25"/>
    </location>
</feature>
<proteinExistence type="predicted"/>
<evidence type="ECO:0000313" key="4">
    <source>
        <dbReference type="Proteomes" id="UP001612928"/>
    </source>
</evidence>
<gene>
    <name evidence="3" type="ORF">ACIBP5_17965</name>
</gene>
<comment type="caution">
    <text evidence="3">The sequence shown here is derived from an EMBL/GenBank/DDBJ whole genome shotgun (WGS) entry which is preliminary data.</text>
</comment>
<dbReference type="Pfam" id="PF22633">
    <property type="entry name" value="F5_F8_type_C_2"/>
    <property type="match status" value="1"/>
</dbReference>
<dbReference type="InterPro" id="IPR000421">
    <property type="entry name" value="FA58C"/>
</dbReference>
<organism evidence="3 4">
    <name type="scientific">Nonomuraea indica</name>
    <dbReference type="NCBI Taxonomy" id="1581193"/>
    <lineage>
        <taxon>Bacteria</taxon>
        <taxon>Bacillati</taxon>
        <taxon>Actinomycetota</taxon>
        <taxon>Actinomycetes</taxon>
        <taxon>Streptosporangiales</taxon>
        <taxon>Streptosporangiaceae</taxon>
        <taxon>Nonomuraea</taxon>
    </lineage>
</organism>
<dbReference type="RefSeq" id="WP_397021796.1">
    <property type="nucleotide sequence ID" value="NZ_JBITMB010000004.1"/>
</dbReference>
<dbReference type="InterPro" id="IPR008979">
    <property type="entry name" value="Galactose-bd-like_sf"/>
</dbReference>
<protein>
    <submittedName>
        <fullName evidence="3">BNR-4 repeat-containing protein</fullName>
    </submittedName>
</protein>
<evidence type="ECO:0000259" key="2">
    <source>
        <dbReference type="PROSITE" id="PS50022"/>
    </source>
</evidence>
<feature type="domain" description="F5/8 type C" evidence="2">
    <location>
        <begin position="458"/>
        <end position="609"/>
    </location>
</feature>
<dbReference type="SUPFAM" id="SSF63829">
    <property type="entry name" value="Calcium-dependent phosphotriesterase"/>
    <property type="match status" value="1"/>
</dbReference>
<sequence length="610" mass="64773">MLAHRVLPFVVSVLLLLPFAPPAAAAPAVSAVAAAQAAVERVPVTVDSSNQAGWWRPLDTFDGVEYFAYNAPASTGGRHEVRIASRGRDGAWRTGCLPDASGGCVTYVDDVGHNQPTIVVDGDGRIHAFVSMHNDTWRYHRSTRAGDVTSMAEAAALLPDRDLRFTYPVSARGKDGDAYVMVRADRDADQVRDGRLYRFDTATDTWSRVAVVATGRGHSFYPDDLRVDAAGRVHVLWEWGPWPASTHRHLGSYAVFDPADGSFSDVAGDRLTTPLAPGAGTAVVYQPYEGDETISSTSRAVQTAKLAVVGDRLAGIAYRYLTQASGRTFAGFDVRYATWTGTQWRRETVVARGDLPVDNSATIGVTQAGAATRVYFVAEANGCAGARSQVVRAERAGTGPWSFATVGDPRQGVQRLRAQAGADGTDLLYVTAPLEGGLWRVTVPRTGVPGTGEPFEPIARRLLGSSASGENLALNAPVTVSSVLRAGTEGAKAVDGWCADDSRWISAEGDTSPSITVDLGRRAAVGEVRVHSGYSRAPVPGTDVLRDFTVEARTADGWRTLATIRGNTAGLVRVPAAGATADQVRLLITDPSQNALDVARVYEIEVIAGG</sequence>
<reference evidence="3 4" key="1">
    <citation type="submission" date="2024-10" db="EMBL/GenBank/DDBJ databases">
        <title>The Natural Products Discovery Center: Release of the First 8490 Sequenced Strains for Exploring Actinobacteria Biosynthetic Diversity.</title>
        <authorList>
            <person name="Kalkreuter E."/>
            <person name="Kautsar S.A."/>
            <person name="Yang D."/>
            <person name="Bader C.D."/>
            <person name="Teijaro C.N."/>
            <person name="Fluegel L."/>
            <person name="Davis C.M."/>
            <person name="Simpson J.R."/>
            <person name="Lauterbach L."/>
            <person name="Steele A.D."/>
            <person name="Gui C."/>
            <person name="Meng S."/>
            <person name="Li G."/>
            <person name="Viehrig K."/>
            <person name="Ye F."/>
            <person name="Su P."/>
            <person name="Kiefer A.F."/>
            <person name="Nichols A."/>
            <person name="Cepeda A.J."/>
            <person name="Yan W."/>
            <person name="Fan B."/>
            <person name="Jiang Y."/>
            <person name="Adhikari A."/>
            <person name="Zheng C.-J."/>
            <person name="Schuster L."/>
            <person name="Cowan T.M."/>
            <person name="Smanski M.J."/>
            <person name="Chevrette M.G."/>
            <person name="De Carvalho L.P.S."/>
            <person name="Shen B."/>
        </authorList>
    </citation>
    <scope>NUCLEOTIDE SEQUENCE [LARGE SCALE GENOMIC DNA]</scope>
    <source>
        <strain evidence="3 4">NPDC049503</strain>
    </source>
</reference>
<evidence type="ECO:0000313" key="3">
    <source>
        <dbReference type="EMBL" id="MFI7441849.1"/>
    </source>
</evidence>
<dbReference type="SUPFAM" id="SSF49785">
    <property type="entry name" value="Galactose-binding domain-like"/>
    <property type="match status" value="1"/>
</dbReference>
<dbReference type="EMBL" id="JBITMB010000004">
    <property type="protein sequence ID" value="MFI7441849.1"/>
    <property type="molecule type" value="Genomic_DNA"/>
</dbReference>
<accession>A0ABW8A4Z4</accession>
<evidence type="ECO:0000256" key="1">
    <source>
        <dbReference type="SAM" id="SignalP"/>
    </source>
</evidence>
<keyword evidence="1" id="KW-0732">Signal</keyword>
<dbReference type="Proteomes" id="UP001612928">
    <property type="component" value="Unassembled WGS sequence"/>
</dbReference>
<dbReference type="PROSITE" id="PS50022">
    <property type="entry name" value="FA58C_3"/>
    <property type="match status" value="1"/>
</dbReference>
<feature type="chain" id="PRO_5046599007" evidence="1">
    <location>
        <begin position="26"/>
        <end position="610"/>
    </location>
</feature>
<name>A0ABW8A4Z4_9ACTN</name>
<keyword evidence="4" id="KW-1185">Reference proteome</keyword>
<dbReference type="Pfam" id="PF15892">
    <property type="entry name" value="BNR_4"/>
    <property type="match status" value="1"/>
</dbReference>